<evidence type="ECO:0000313" key="2">
    <source>
        <dbReference type="EMBL" id="GFP39867.1"/>
    </source>
</evidence>
<dbReference type="RefSeq" id="WP_176235944.1">
    <property type="nucleotide sequence ID" value="NZ_BLSD01000100.1"/>
</dbReference>
<sequence>MEKVEEILRQGNIRKIIFGDASLDPGKLLTIENEIYDQHRPDERKEEREVTSFDLLVKSRGREGFDEKKFEQWQKVIWLSDFRADADNMDLQKALKRMHLVQGFEDKEIYSRWFGPLFDSFFDREKDVDMAQSVFREVILQFLTANPYSPAKEIMQGWLKRLDNPEKFSSSLRNIFHFVSSMTAEAGKEWLSLTLRAVHEEQRLFQKAKEAFRQSDINLLGETLVISQITSNKRFGQAARNMIYSEKEEAPAVIRERITGRTTPWVVIQVSPENRNFLIFPGGGTFEIIDVIYSELTKALRAEILERRDKNAPSEDELCKAGTLDGTEFLYFHKMERGYPQILWGSLTHEAPPAKVFGETARKIRHNLVQIAMQALDDRYFPPECDPNNCISCPMYAWQLKKCQTKAKT</sequence>
<dbReference type="EMBL" id="BLRW01000136">
    <property type="protein sequence ID" value="GFP23563.1"/>
    <property type="molecule type" value="Genomic_DNA"/>
</dbReference>
<evidence type="ECO:0000313" key="1">
    <source>
        <dbReference type="EMBL" id="GFP23563.1"/>
    </source>
</evidence>
<dbReference type="AlphaFoldDB" id="A0A6V8NU37"/>
<dbReference type="Proteomes" id="UP000585609">
    <property type="component" value="Unassembled WGS sequence"/>
</dbReference>
<evidence type="ECO:0000313" key="3">
    <source>
        <dbReference type="Proteomes" id="UP000569018"/>
    </source>
</evidence>
<protein>
    <submittedName>
        <fullName evidence="1">Uncharacterized protein</fullName>
    </submittedName>
</protein>
<name>A0A6V8NU37_9ACTN</name>
<reference evidence="3 4" key="1">
    <citation type="journal article" date="2020" name="Front. Microbiol.">
        <title>Single-cell genomics of novel Actinobacteria with the Wood-Ljungdahl pathway discovered in a serpentinizing system.</title>
        <authorList>
            <person name="Merino N."/>
            <person name="Kawai M."/>
            <person name="Boyd E.S."/>
            <person name="Colman D.R."/>
            <person name="McGlynn S.E."/>
            <person name="Nealson K.H."/>
            <person name="Kurokawa K."/>
            <person name="Hongoh Y."/>
        </authorList>
    </citation>
    <scope>NUCLEOTIDE SEQUENCE [LARGE SCALE GENOMIC DNA]</scope>
    <source>
        <strain evidence="1 4">S09_30</strain>
        <strain evidence="2 3">S47</strain>
    </source>
</reference>
<proteinExistence type="predicted"/>
<comment type="caution">
    <text evidence="1">The sequence shown here is derived from an EMBL/GenBank/DDBJ whole genome shotgun (WGS) entry which is preliminary data.</text>
</comment>
<evidence type="ECO:0000313" key="4">
    <source>
        <dbReference type="Proteomes" id="UP000585609"/>
    </source>
</evidence>
<dbReference type="Proteomes" id="UP000569018">
    <property type="component" value="Unassembled WGS sequence"/>
</dbReference>
<dbReference type="EMBL" id="BLSD01000100">
    <property type="protein sequence ID" value="GFP39867.1"/>
    <property type="molecule type" value="Genomic_DNA"/>
</dbReference>
<accession>A0A6V8NU37</accession>
<gene>
    <name evidence="1" type="ORF">HKBW3S09_01028</name>
    <name evidence="2" type="ORF">HKBW3S47_01564</name>
</gene>
<organism evidence="1 4">
    <name type="scientific">Candidatus Hakubella thermalkaliphila</name>
    <dbReference type="NCBI Taxonomy" id="2754717"/>
    <lineage>
        <taxon>Bacteria</taxon>
        <taxon>Bacillati</taxon>
        <taxon>Actinomycetota</taxon>
        <taxon>Actinomycetota incertae sedis</taxon>
        <taxon>Candidatus Hakubellales</taxon>
        <taxon>Candidatus Hakubellaceae</taxon>
        <taxon>Candidatus Hakubella</taxon>
    </lineage>
</organism>